<protein>
    <recommendedName>
        <fullName evidence="4">Transcription factor CBF/NF-Y/archaeal histone domain-containing protein</fullName>
    </recommendedName>
</protein>
<evidence type="ECO:0000313" key="5">
    <source>
        <dbReference type="EMBL" id="OAE20784.1"/>
    </source>
</evidence>
<gene>
    <name evidence="5" type="ORF">AXG93_203s1180</name>
</gene>
<dbReference type="PANTHER" id="PTHR10252:SF93">
    <property type="entry name" value="DNA POLYMERASE II SUBUNIT B3-1"/>
    <property type="match status" value="1"/>
</dbReference>
<dbReference type="EMBL" id="LVLJ01003586">
    <property type="protein sequence ID" value="OAE20784.1"/>
    <property type="molecule type" value="Genomic_DNA"/>
</dbReference>
<reference evidence="5" key="1">
    <citation type="submission" date="2016-03" db="EMBL/GenBank/DDBJ databases">
        <title>Mechanisms controlling the formation of the plant cell surface in tip-growing cells are functionally conserved among land plants.</title>
        <authorList>
            <person name="Honkanen S."/>
            <person name="Jones V.A."/>
            <person name="Morieri G."/>
            <person name="Champion C."/>
            <person name="Hetherington A.J."/>
            <person name="Kelly S."/>
            <person name="Saint-Marcoux D."/>
            <person name="Proust H."/>
            <person name="Prescott H."/>
            <person name="Dolan L."/>
        </authorList>
    </citation>
    <scope>NUCLEOTIDE SEQUENCE [LARGE SCALE GENOMIC DNA]</scope>
    <source>
        <tissue evidence="5">Whole gametophyte</tissue>
    </source>
</reference>
<dbReference type="PANTHER" id="PTHR10252">
    <property type="entry name" value="HISTONE-LIKE TRANSCRIPTION FACTOR CCAAT-RELATED"/>
    <property type="match status" value="1"/>
</dbReference>
<dbReference type="GO" id="GO:0000976">
    <property type="term" value="F:transcription cis-regulatory region binding"/>
    <property type="evidence" value="ECO:0007669"/>
    <property type="project" value="TreeGrafter"/>
</dbReference>
<feature type="domain" description="Transcription factor CBF/NF-Y/archaeal histone" evidence="4">
    <location>
        <begin position="62"/>
        <end position="121"/>
    </location>
</feature>
<dbReference type="InterPro" id="IPR050568">
    <property type="entry name" value="Transcr_DNA_Rep_Reg"/>
</dbReference>
<dbReference type="AlphaFoldDB" id="A0A176VIQ0"/>
<dbReference type="InterPro" id="IPR009072">
    <property type="entry name" value="Histone-fold"/>
</dbReference>
<dbReference type="Proteomes" id="UP000077202">
    <property type="component" value="Unassembled WGS sequence"/>
</dbReference>
<feature type="compositionally biased region" description="Acidic residues" evidence="3">
    <location>
        <begin position="16"/>
        <end position="30"/>
    </location>
</feature>
<evidence type="ECO:0000259" key="4">
    <source>
        <dbReference type="Pfam" id="PF00808"/>
    </source>
</evidence>
<evidence type="ECO:0000256" key="3">
    <source>
        <dbReference type="SAM" id="MobiDB-lite"/>
    </source>
</evidence>
<dbReference type="SUPFAM" id="SSF47113">
    <property type="entry name" value="Histone-fold"/>
    <property type="match status" value="1"/>
</dbReference>
<proteinExistence type="predicted"/>
<comment type="caution">
    <text evidence="5">The sequence shown here is derived from an EMBL/GenBank/DDBJ whole genome shotgun (WGS) entry which is preliminary data.</text>
</comment>
<evidence type="ECO:0000256" key="1">
    <source>
        <dbReference type="ARBA" id="ARBA00004123"/>
    </source>
</evidence>
<organism evidence="5 6">
    <name type="scientific">Marchantia polymorpha subsp. ruderalis</name>
    <dbReference type="NCBI Taxonomy" id="1480154"/>
    <lineage>
        <taxon>Eukaryota</taxon>
        <taxon>Viridiplantae</taxon>
        <taxon>Streptophyta</taxon>
        <taxon>Embryophyta</taxon>
        <taxon>Marchantiophyta</taxon>
        <taxon>Marchantiopsida</taxon>
        <taxon>Marchantiidae</taxon>
        <taxon>Marchantiales</taxon>
        <taxon>Marchantiaceae</taxon>
        <taxon>Marchantia</taxon>
    </lineage>
</organism>
<dbReference type="GO" id="GO:0005634">
    <property type="term" value="C:nucleus"/>
    <property type="evidence" value="ECO:0007669"/>
    <property type="project" value="UniProtKB-SubCell"/>
</dbReference>
<evidence type="ECO:0000313" key="6">
    <source>
        <dbReference type="Proteomes" id="UP000077202"/>
    </source>
</evidence>
<dbReference type="GO" id="GO:0046982">
    <property type="term" value="F:protein heterodimerization activity"/>
    <property type="evidence" value="ECO:0007669"/>
    <property type="project" value="InterPro"/>
</dbReference>
<dbReference type="Gene3D" id="1.10.20.10">
    <property type="entry name" value="Histone, subunit A"/>
    <property type="match status" value="1"/>
</dbReference>
<comment type="subcellular location">
    <subcellularLocation>
        <location evidence="1">Nucleus</location>
    </subcellularLocation>
</comment>
<feature type="compositionally biased region" description="Low complexity" evidence="3">
    <location>
        <begin position="31"/>
        <end position="46"/>
    </location>
</feature>
<dbReference type="InterPro" id="IPR003958">
    <property type="entry name" value="CBFA_NFYB_domain"/>
</dbReference>
<name>A0A176VIQ0_MARPO</name>
<dbReference type="GO" id="GO:0006355">
    <property type="term" value="P:regulation of DNA-templated transcription"/>
    <property type="evidence" value="ECO:0007669"/>
    <property type="project" value="TreeGrafter"/>
</dbReference>
<keyword evidence="2" id="KW-0539">Nucleus</keyword>
<feature type="region of interest" description="Disordered" evidence="3">
    <location>
        <begin position="1"/>
        <end position="54"/>
    </location>
</feature>
<accession>A0A176VIQ0</accession>
<dbReference type="Pfam" id="PF00808">
    <property type="entry name" value="CBFD_NFYB_HMF"/>
    <property type="match status" value="1"/>
</dbReference>
<keyword evidence="6" id="KW-1185">Reference proteome</keyword>
<evidence type="ECO:0000256" key="2">
    <source>
        <dbReference type="ARBA" id="ARBA00023242"/>
    </source>
</evidence>
<sequence>MSSSDESDSGRRSSDAEEDEKMDEEKEEVDSQSQDDSPSPSPVRSQTHSARSKSASLNALAFPISRVRRLVKSEGDMQWVGVEAGFLIAKAAELFLEKFVEEAFEKMTEEDRTTLHYKDLAEHVTCAERMDFLADFVPEMVLASTATSAKAMADR</sequence>